<dbReference type="GO" id="GO:1990112">
    <property type="term" value="C:RQC complex"/>
    <property type="evidence" value="ECO:0007669"/>
    <property type="project" value="TreeGrafter"/>
</dbReference>
<dbReference type="GO" id="GO:0043023">
    <property type="term" value="F:ribosomal large subunit binding"/>
    <property type="evidence" value="ECO:0007669"/>
    <property type="project" value="TreeGrafter"/>
</dbReference>
<organism evidence="3 4">
    <name type="scientific">Candidatus Nitrospira nitrosa</name>
    <dbReference type="NCBI Taxonomy" id="1742972"/>
    <lineage>
        <taxon>Bacteria</taxon>
        <taxon>Pseudomonadati</taxon>
        <taxon>Nitrospirota</taxon>
        <taxon>Nitrospiria</taxon>
        <taxon>Nitrospirales</taxon>
        <taxon>Nitrospiraceae</taxon>
        <taxon>Nitrospira</taxon>
    </lineage>
</organism>
<accession>A0A0S4LK40</accession>
<dbReference type="Pfam" id="PF05670">
    <property type="entry name" value="NFACT-R_1"/>
    <property type="match status" value="1"/>
</dbReference>
<evidence type="ECO:0000313" key="4">
    <source>
        <dbReference type="Proteomes" id="UP000199032"/>
    </source>
</evidence>
<dbReference type="PANTHER" id="PTHR15239:SF6">
    <property type="entry name" value="RIBOSOME QUALITY CONTROL COMPLEX SUBUNIT NEMF"/>
    <property type="match status" value="1"/>
</dbReference>
<keyword evidence="4" id="KW-1185">Reference proteome</keyword>
<dbReference type="STRING" id="1742972.COMA1_40336"/>
<evidence type="ECO:0000259" key="2">
    <source>
        <dbReference type="Pfam" id="PF05670"/>
    </source>
</evidence>
<dbReference type="AlphaFoldDB" id="A0A0S4LK40"/>
<protein>
    <recommendedName>
        <fullName evidence="2">NFACT RNA-binding domain-containing protein</fullName>
    </recommendedName>
</protein>
<feature type="region of interest" description="Disordered" evidence="1">
    <location>
        <begin position="318"/>
        <end position="339"/>
    </location>
</feature>
<dbReference type="InterPro" id="IPR051608">
    <property type="entry name" value="RQC_Subunit_NEMF"/>
</dbReference>
<dbReference type="GO" id="GO:0072344">
    <property type="term" value="P:rescue of stalled ribosome"/>
    <property type="evidence" value="ECO:0007669"/>
    <property type="project" value="TreeGrafter"/>
</dbReference>
<proteinExistence type="predicted"/>
<feature type="domain" description="NFACT RNA-binding" evidence="2">
    <location>
        <begin position="349"/>
        <end position="443"/>
    </location>
</feature>
<reference evidence="3 4" key="1">
    <citation type="submission" date="2015-10" db="EMBL/GenBank/DDBJ databases">
        <authorList>
            <person name="Gilbert D.G."/>
        </authorList>
    </citation>
    <scope>NUCLEOTIDE SEQUENCE [LARGE SCALE GENOMIC DNA]</scope>
    <source>
        <strain evidence="3">COMA1</strain>
    </source>
</reference>
<dbReference type="GO" id="GO:0000049">
    <property type="term" value="F:tRNA binding"/>
    <property type="evidence" value="ECO:0007669"/>
    <property type="project" value="TreeGrafter"/>
</dbReference>
<gene>
    <name evidence="3" type="ORF">COMA1_40336</name>
</gene>
<name>A0A0S4LK40_9BACT</name>
<dbReference type="PANTHER" id="PTHR15239">
    <property type="entry name" value="NUCLEAR EXPORT MEDIATOR FACTOR NEMF"/>
    <property type="match status" value="1"/>
</dbReference>
<evidence type="ECO:0000313" key="3">
    <source>
        <dbReference type="EMBL" id="CUS37953.1"/>
    </source>
</evidence>
<sequence length="476" mass="53703">MILNRTDLTLVLAEIVPVLRGGWIQKIHQPQTHTIVLDIRVPGETHRLLISCEPNSARLHLTTGSHLNPPTPPPFCQFLRAHFQGAKLDAIQQIENDRIVELQMTSRDGPRVIMCELTGPRANILVLDTERRILRNLTRQGTAIGQTYALPLQSNSAPKPAPSRFAGHAGGVHPVSEAIDAYYRDQESTHTVDRIREERRRVLKKSLKKEQRLIEAWRGDLEKAAAYHDYARYGELIKSNLGAITKGTDHIEMTDYFDEQLPTITIPLDPMKSPHGNMDDYFRKHRKHLVAERELKPRIEQAELGLARLRQELQDIEQETWTPPATPSPRPSVAASTRARTIAQPRGPFRRFTSTDGLPIFVGRNARENDELTFGLAKSDDLWLHAHGTPGSHVVVRLEKGTDPPPETLRDAATLALLYSDLKKSGKGEVIYTRRKWVKKAKGQAPGAVIVTQEKSVHISLDKIRLDAIKNRTRHN</sequence>
<dbReference type="Proteomes" id="UP000199032">
    <property type="component" value="Unassembled WGS sequence"/>
</dbReference>
<dbReference type="EMBL" id="CZQA01000010">
    <property type="protein sequence ID" value="CUS37953.1"/>
    <property type="molecule type" value="Genomic_DNA"/>
</dbReference>
<dbReference type="RefSeq" id="WP_090750444.1">
    <property type="nucleotide sequence ID" value="NZ_CZQA01000010.1"/>
</dbReference>
<evidence type="ECO:0000256" key="1">
    <source>
        <dbReference type="SAM" id="MobiDB-lite"/>
    </source>
</evidence>
<dbReference type="Gene3D" id="2.30.310.10">
    <property type="entry name" value="ibrinogen binding protein from staphylococcus aureus domain"/>
    <property type="match status" value="1"/>
</dbReference>
<dbReference type="Pfam" id="PF05833">
    <property type="entry name" value="NFACT_N"/>
    <property type="match status" value="2"/>
</dbReference>
<dbReference type="InterPro" id="IPR008532">
    <property type="entry name" value="NFACT_RNA-bd"/>
</dbReference>
<dbReference type="OrthoDB" id="9766163at2"/>